<dbReference type="EMBL" id="GBXM01024292">
    <property type="protein sequence ID" value="JAH84285.1"/>
    <property type="molecule type" value="Transcribed_RNA"/>
</dbReference>
<name>A0A0E9W403_ANGAN</name>
<accession>A0A0E9W403</accession>
<evidence type="ECO:0000313" key="1">
    <source>
        <dbReference type="EMBL" id="JAH84285.1"/>
    </source>
</evidence>
<reference evidence="1" key="1">
    <citation type="submission" date="2014-11" db="EMBL/GenBank/DDBJ databases">
        <authorList>
            <person name="Amaro Gonzalez C."/>
        </authorList>
    </citation>
    <scope>NUCLEOTIDE SEQUENCE</scope>
</reference>
<protein>
    <submittedName>
        <fullName evidence="1">Uncharacterized protein</fullName>
    </submittedName>
</protein>
<organism evidence="1">
    <name type="scientific">Anguilla anguilla</name>
    <name type="common">European freshwater eel</name>
    <name type="synonym">Muraena anguilla</name>
    <dbReference type="NCBI Taxonomy" id="7936"/>
    <lineage>
        <taxon>Eukaryota</taxon>
        <taxon>Metazoa</taxon>
        <taxon>Chordata</taxon>
        <taxon>Craniata</taxon>
        <taxon>Vertebrata</taxon>
        <taxon>Euteleostomi</taxon>
        <taxon>Actinopterygii</taxon>
        <taxon>Neopterygii</taxon>
        <taxon>Teleostei</taxon>
        <taxon>Anguilliformes</taxon>
        <taxon>Anguillidae</taxon>
        <taxon>Anguilla</taxon>
    </lineage>
</organism>
<sequence length="24" mass="2887">MGNVKRKRTVSFCSHCQCVYKKQR</sequence>
<proteinExistence type="predicted"/>
<dbReference type="AlphaFoldDB" id="A0A0E9W403"/>
<reference evidence="1" key="2">
    <citation type="journal article" date="2015" name="Fish Shellfish Immunol.">
        <title>Early steps in the European eel (Anguilla anguilla)-Vibrio vulnificus interaction in the gills: Role of the RtxA13 toxin.</title>
        <authorList>
            <person name="Callol A."/>
            <person name="Pajuelo D."/>
            <person name="Ebbesson L."/>
            <person name="Teles M."/>
            <person name="MacKenzie S."/>
            <person name="Amaro C."/>
        </authorList>
    </citation>
    <scope>NUCLEOTIDE SEQUENCE</scope>
</reference>